<comment type="caution">
    <text evidence="1">The sequence shown here is derived from an EMBL/GenBank/DDBJ whole genome shotgun (WGS) entry which is preliminary data.</text>
</comment>
<protein>
    <submittedName>
        <fullName evidence="1">Uncharacterized protein</fullName>
    </submittedName>
</protein>
<reference evidence="1 2" key="1">
    <citation type="submission" date="2023-06" db="EMBL/GenBank/DDBJ databases">
        <title>Genomic Analysis of Acinetobacter Strains Recovered from South Australian Aquatic Samples provides Insights into the Circulation of Antibiotic Resistance determinants in the Environment.</title>
        <authorList>
            <person name="Tobin L."/>
            <person name="Jarocki V.M."/>
            <person name="Kenyon J."/>
            <person name="Drigo B."/>
            <person name="Donner E."/>
            <person name="Djordjevic S.P."/>
            <person name="Hamidian M."/>
        </authorList>
    </citation>
    <scope>NUCLEOTIDE SEQUENCE [LARGE SCALE GENOMIC DNA]</scope>
    <source>
        <strain evidence="1 2">SAAc652</strain>
    </source>
</reference>
<sequence>MRVRVKRTDRKTKEISVGYVQYAYDEEWVSCGQGYISLAKKGYWVSDYGAKVTDPSVSDFFDSARPGQEYVHSLFVLEILH</sequence>
<evidence type="ECO:0000313" key="2">
    <source>
        <dbReference type="Proteomes" id="UP001278188"/>
    </source>
</evidence>
<evidence type="ECO:0000313" key="1">
    <source>
        <dbReference type="EMBL" id="MDV2469077.1"/>
    </source>
</evidence>
<gene>
    <name evidence="1" type="ORF">QR674_08770</name>
</gene>
<organism evidence="1 2">
    <name type="scientific">Acinetobacter chinensis</name>
    <dbReference type="NCBI Taxonomy" id="2004650"/>
    <lineage>
        <taxon>Bacteria</taxon>
        <taxon>Pseudomonadati</taxon>
        <taxon>Pseudomonadota</taxon>
        <taxon>Gammaproteobacteria</taxon>
        <taxon>Moraxellales</taxon>
        <taxon>Moraxellaceae</taxon>
        <taxon>Acinetobacter</taxon>
    </lineage>
</organism>
<accession>A0ABU3WGV0</accession>
<dbReference type="EMBL" id="JASVDY010000002">
    <property type="protein sequence ID" value="MDV2469077.1"/>
    <property type="molecule type" value="Genomic_DNA"/>
</dbReference>
<proteinExistence type="predicted"/>
<dbReference type="Proteomes" id="UP001278188">
    <property type="component" value="Unassembled WGS sequence"/>
</dbReference>
<keyword evidence="2" id="KW-1185">Reference proteome</keyword>
<dbReference type="RefSeq" id="WP_317083565.1">
    <property type="nucleotide sequence ID" value="NZ_JASVDY010000002.1"/>
</dbReference>
<name>A0ABU3WGV0_9GAMM</name>